<dbReference type="Proteomes" id="UP001595625">
    <property type="component" value="Unassembled WGS sequence"/>
</dbReference>
<evidence type="ECO:0000313" key="2">
    <source>
        <dbReference type="EMBL" id="MFC3209983.1"/>
    </source>
</evidence>
<evidence type="ECO:0000256" key="1">
    <source>
        <dbReference type="SAM" id="Phobius"/>
    </source>
</evidence>
<keyword evidence="1" id="KW-1133">Transmembrane helix</keyword>
<accession>A0ABV7KKM9</accession>
<dbReference type="EMBL" id="JBHRUJ010000004">
    <property type="protein sequence ID" value="MFC3209983.1"/>
    <property type="molecule type" value="Genomic_DNA"/>
</dbReference>
<feature type="transmembrane region" description="Helical" evidence="1">
    <location>
        <begin position="111"/>
        <end position="138"/>
    </location>
</feature>
<proteinExistence type="predicted"/>
<feature type="transmembrane region" description="Helical" evidence="1">
    <location>
        <begin position="150"/>
        <end position="172"/>
    </location>
</feature>
<sequence length="183" mass="19906">MKTSNGSSGIILSWVILIGGIILFISVAPFALLLATMPFWKPDEVSFLSMLFTAIPVSISILIFWIIKSAYKSIKNQRNQSMDLHEETFGKVNDTAPAVKAPGDNKPIWPWFILIPSILLLVSTGPGVVMLPIMPLFLAGMSTDSGQAPAYVPMLIILIGYGLLAGFSILLYKAVRALVRGKQ</sequence>
<reference evidence="3" key="1">
    <citation type="journal article" date="2019" name="Int. J. Syst. Evol. Microbiol.">
        <title>The Global Catalogue of Microorganisms (GCM) 10K type strain sequencing project: providing services to taxonomists for standard genome sequencing and annotation.</title>
        <authorList>
            <consortium name="The Broad Institute Genomics Platform"/>
            <consortium name="The Broad Institute Genome Sequencing Center for Infectious Disease"/>
            <person name="Wu L."/>
            <person name="Ma J."/>
        </authorList>
    </citation>
    <scope>NUCLEOTIDE SEQUENCE [LARGE SCALE GENOMIC DNA]</scope>
    <source>
        <strain evidence="3">CCM 320</strain>
    </source>
</reference>
<feature type="transmembrane region" description="Helical" evidence="1">
    <location>
        <begin position="12"/>
        <end position="35"/>
    </location>
</feature>
<gene>
    <name evidence="2" type="ORF">ACFOEJ_02720</name>
</gene>
<keyword evidence="1" id="KW-0472">Membrane</keyword>
<organism evidence="2 3">
    <name type="scientific">Planomicrobium okeanokoites</name>
    <name type="common">Planococcus okeanokoites</name>
    <name type="synonym">Flavobacterium okeanokoites</name>
    <dbReference type="NCBI Taxonomy" id="244"/>
    <lineage>
        <taxon>Bacteria</taxon>
        <taxon>Bacillati</taxon>
        <taxon>Bacillota</taxon>
        <taxon>Bacilli</taxon>
        <taxon>Bacillales</taxon>
        <taxon>Caryophanaceae</taxon>
        <taxon>Planomicrobium</taxon>
    </lineage>
</organism>
<keyword evidence="3" id="KW-1185">Reference proteome</keyword>
<name>A0ABV7KKM9_PLAOK</name>
<evidence type="ECO:0000313" key="3">
    <source>
        <dbReference type="Proteomes" id="UP001595625"/>
    </source>
</evidence>
<dbReference type="RefSeq" id="WP_133299097.1">
    <property type="nucleotide sequence ID" value="NZ_JBHRUJ010000004.1"/>
</dbReference>
<keyword evidence="1" id="KW-0812">Transmembrane</keyword>
<protein>
    <submittedName>
        <fullName evidence="2">Uncharacterized protein</fullName>
    </submittedName>
</protein>
<comment type="caution">
    <text evidence="2">The sequence shown here is derived from an EMBL/GenBank/DDBJ whole genome shotgun (WGS) entry which is preliminary data.</text>
</comment>
<feature type="transmembrane region" description="Helical" evidence="1">
    <location>
        <begin position="47"/>
        <end position="67"/>
    </location>
</feature>